<dbReference type="OrthoDB" id="5412651at2"/>
<dbReference type="Gene3D" id="3.40.630.30">
    <property type="match status" value="1"/>
</dbReference>
<gene>
    <name evidence="2" type="ordered locus">Daes_2855</name>
</gene>
<dbReference type="Proteomes" id="UP000002191">
    <property type="component" value="Chromosome"/>
</dbReference>
<dbReference type="InterPro" id="IPR000182">
    <property type="entry name" value="GNAT_dom"/>
</dbReference>
<keyword evidence="3" id="KW-1185">Reference proteome</keyword>
<dbReference type="SUPFAM" id="SSF55729">
    <property type="entry name" value="Acyl-CoA N-acyltransferases (Nat)"/>
    <property type="match status" value="1"/>
</dbReference>
<organism evidence="2 3">
    <name type="scientific">Pseudodesulfovibrio aespoeensis (strain ATCC 700646 / DSM 10631 / Aspo-2)</name>
    <name type="common">Desulfovibrio aespoeensis</name>
    <dbReference type="NCBI Taxonomy" id="643562"/>
    <lineage>
        <taxon>Bacteria</taxon>
        <taxon>Pseudomonadati</taxon>
        <taxon>Thermodesulfobacteriota</taxon>
        <taxon>Desulfovibrionia</taxon>
        <taxon>Desulfovibrionales</taxon>
        <taxon>Desulfovibrionaceae</taxon>
    </lineage>
</organism>
<dbReference type="RefSeq" id="WP_013515754.1">
    <property type="nucleotide sequence ID" value="NC_014844.1"/>
</dbReference>
<feature type="domain" description="N-acetyltransferase" evidence="1">
    <location>
        <begin position="32"/>
        <end position="131"/>
    </location>
</feature>
<dbReference type="eggNOG" id="COG3153">
    <property type="taxonomic scope" value="Bacteria"/>
</dbReference>
<dbReference type="HOGENOM" id="CLU_052477_0_0_7"/>
<name>E6VY37_PSEA9</name>
<evidence type="ECO:0000313" key="2">
    <source>
        <dbReference type="EMBL" id="ADU63851.1"/>
    </source>
</evidence>
<proteinExistence type="predicted"/>
<protein>
    <recommendedName>
        <fullName evidence="1">N-acetyltransferase domain-containing protein</fullName>
    </recommendedName>
</protein>
<sequence>MIEPGQEVTVGLFRPEDALGVCLAYLETYGDAFPIEHVYDPAEVIRRNATDDQHTIVARTPRGEVVGLAGLFRHAPNPEVYEVGQLMVLRQYRASRLGAAIIRLAIGVLPRELGVPVVFGEAVCNHPASQRLVSGQGLACTGLAVECMPANAYEVEGGVVRNVSLLFMFSVHVSRPCAICVPAPYSEIIGELCDRFGLVRSSLAPRPLTGATEWTEFLLPEAGLSRLTVSRAGADFGGVVAGAEGRAETVQAYLNLGDPGVAEAVALLRGRGYFFGGLLPHWFGPDGLVMQRTGQEPDWDAMRLDGEKAMTMRDFVRHDREGVAGPHGTGTGVR</sequence>
<evidence type="ECO:0000259" key="1">
    <source>
        <dbReference type="Pfam" id="PF00583"/>
    </source>
</evidence>
<dbReference type="CDD" id="cd04301">
    <property type="entry name" value="NAT_SF"/>
    <property type="match status" value="1"/>
</dbReference>
<reference evidence="3" key="1">
    <citation type="submission" date="2010-12" db="EMBL/GenBank/DDBJ databases">
        <title>Complete sequence of Desulfovibrio aespoeensis Aspo-2.</title>
        <authorList>
            <consortium name="US DOE Joint Genome Institute"/>
            <person name="Lucas S."/>
            <person name="Copeland A."/>
            <person name="Lapidus A."/>
            <person name="Cheng J.-F."/>
            <person name="Goodwin L."/>
            <person name="Pitluck S."/>
            <person name="Chertkov O."/>
            <person name="Misra M."/>
            <person name="Detter J.C."/>
            <person name="Han C."/>
            <person name="Tapia R."/>
            <person name="Land M."/>
            <person name="Hauser L."/>
            <person name="Kyrpides N."/>
            <person name="Ivanova N."/>
            <person name="Ovchinnikova G."/>
            <person name="Pedersen K."/>
            <person name="Jagevall S."/>
            <person name="Hazen T."/>
            <person name="Woyke T."/>
        </authorList>
    </citation>
    <scope>NUCLEOTIDE SEQUENCE [LARGE SCALE GENOMIC DNA]</scope>
    <source>
        <strain evidence="3">ATCC 700646 / DSM 10631 / Aspo-2</strain>
    </source>
</reference>
<dbReference type="KEGG" id="das:Daes_2855"/>
<dbReference type="AlphaFoldDB" id="E6VY37"/>
<dbReference type="InterPro" id="IPR016181">
    <property type="entry name" value="Acyl_CoA_acyltransferase"/>
</dbReference>
<dbReference type="STRING" id="643562.Daes_2855"/>
<accession>E6VY37</accession>
<evidence type="ECO:0000313" key="3">
    <source>
        <dbReference type="Proteomes" id="UP000002191"/>
    </source>
</evidence>
<dbReference type="EMBL" id="CP002431">
    <property type="protein sequence ID" value="ADU63851.1"/>
    <property type="molecule type" value="Genomic_DNA"/>
</dbReference>
<dbReference type="GO" id="GO:0016747">
    <property type="term" value="F:acyltransferase activity, transferring groups other than amino-acyl groups"/>
    <property type="evidence" value="ECO:0007669"/>
    <property type="project" value="InterPro"/>
</dbReference>
<reference evidence="2 3" key="2">
    <citation type="journal article" date="2014" name="Genome Announc.">
        <title>Complete Genome Sequence of the Subsurface, Mesophilic Sulfate-Reducing Bacterium Desulfovibrio aespoeensis Aspo-2.</title>
        <authorList>
            <person name="Pedersen K."/>
            <person name="Bengtsson A."/>
            <person name="Edlund J."/>
            <person name="Rabe L."/>
            <person name="Hazen T."/>
            <person name="Chakraborty R."/>
            <person name="Goodwin L."/>
            <person name="Shapiro N."/>
        </authorList>
    </citation>
    <scope>NUCLEOTIDE SEQUENCE [LARGE SCALE GENOMIC DNA]</scope>
    <source>
        <strain evidence="3">ATCC 700646 / DSM 10631 / Aspo-2</strain>
    </source>
</reference>
<dbReference type="Pfam" id="PF00583">
    <property type="entry name" value="Acetyltransf_1"/>
    <property type="match status" value="1"/>
</dbReference>